<feature type="compositionally biased region" description="Pro residues" evidence="6">
    <location>
        <begin position="342"/>
        <end position="351"/>
    </location>
</feature>
<evidence type="ECO:0000256" key="2">
    <source>
        <dbReference type="ARBA" id="ARBA00007511"/>
    </source>
</evidence>
<evidence type="ECO:0000256" key="6">
    <source>
        <dbReference type="SAM" id="MobiDB-lite"/>
    </source>
</evidence>
<feature type="transmembrane region" description="Helical" evidence="7">
    <location>
        <begin position="64"/>
        <end position="84"/>
    </location>
</feature>
<evidence type="ECO:0000256" key="4">
    <source>
        <dbReference type="ARBA" id="ARBA00022989"/>
    </source>
</evidence>
<evidence type="ECO:0000313" key="8">
    <source>
        <dbReference type="EMBL" id="ATB33245.1"/>
    </source>
</evidence>
<evidence type="ECO:0000256" key="3">
    <source>
        <dbReference type="ARBA" id="ARBA00022692"/>
    </source>
</evidence>
<dbReference type="PANTHER" id="PTHR30238">
    <property type="entry name" value="MEMBRANE BOUND PREDICTED REDOX MODULATOR"/>
    <property type="match status" value="1"/>
</dbReference>
<name>A0A250INC4_9BACT</name>
<keyword evidence="5 7" id="KW-0472">Membrane</keyword>
<protein>
    <submittedName>
        <fullName evidence="8">Membrane protein</fullName>
    </submittedName>
</protein>
<dbReference type="InterPro" id="IPR022369">
    <property type="entry name" value="Integral_membrane_TerC_rswitch"/>
</dbReference>
<feature type="transmembrane region" description="Helical" evidence="7">
    <location>
        <begin position="32"/>
        <end position="52"/>
    </location>
</feature>
<evidence type="ECO:0000256" key="1">
    <source>
        <dbReference type="ARBA" id="ARBA00004141"/>
    </source>
</evidence>
<dbReference type="InterPro" id="IPR005496">
    <property type="entry name" value="Integral_membrane_TerC"/>
</dbReference>
<dbReference type="PANTHER" id="PTHR30238:SF0">
    <property type="entry name" value="THYLAKOID MEMBRANE PROTEIN TERC, CHLOROPLASTIC"/>
    <property type="match status" value="1"/>
</dbReference>
<proteinExistence type="inferred from homology"/>
<keyword evidence="3 7" id="KW-0812">Transmembrane</keyword>
<evidence type="ECO:0000256" key="7">
    <source>
        <dbReference type="SAM" id="Phobius"/>
    </source>
</evidence>
<sequence length="351" mass="39115">MSRLLSSPISLEEFSEGLDREFMETQSVGSPVLWAGFIVFVLVMLALDLGVFHRKNHEVKFKEALTWSGVWISLALLFNLGIWWKFGATPAVQFLTGYLIEKSLSVDNIFVFVVIFSALRIPLLYQHRVLFWGILSALVLRAGMIFAGVAMIQRFHWLIYVFGAFLIFTGVKLFVHRNEEEHPEESKALQWVRKVIPSTNELHGAHFFTRATGRWLATPLFMTLVLVELTDVLFALDSIPAIFAVTTDPFLVFTSNIFAILGLRSLFFVLAGAVEKFSYLKVGLSAVLVFVGAKMALVDVVHISPAISLGVIALLLGGSIVASLRKARRLELEHGQKSSETPPAPSHPSRT</sequence>
<feature type="transmembrane region" description="Helical" evidence="7">
    <location>
        <begin position="104"/>
        <end position="123"/>
    </location>
</feature>
<evidence type="ECO:0000313" key="9">
    <source>
        <dbReference type="Proteomes" id="UP000217289"/>
    </source>
</evidence>
<reference evidence="8 9" key="1">
    <citation type="submission" date="2017-06" db="EMBL/GenBank/DDBJ databases">
        <authorList>
            <person name="Kim H.J."/>
            <person name="Triplett B.A."/>
        </authorList>
    </citation>
    <scope>NUCLEOTIDE SEQUENCE [LARGE SCALE GENOMIC DNA]</scope>
    <source>
        <strain evidence="8 9">DSM 14713</strain>
    </source>
</reference>
<dbReference type="GO" id="GO:0016020">
    <property type="term" value="C:membrane"/>
    <property type="evidence" value="ECO:0007669"/>
    <property type="project" value="UniProtKB-SubCell"/>
</dbReference>
<dbReference type="NCBIfam" id="TIGR03718">
    <property type="entry name" value="R_switched_Alx"/>
    <property type="match status" value="1"/>
</dbReference>
<feature type="transmembrane region" description="Helical" evidence="7">
    <location>
        <begin position="157"/>
        <end position="175"/>
    </location>
</feature>
<feature type="transmembrane region" description="Helical" evidence="7">
    <location>
        <begin position="250"/>
        <end position="271"/>
    </location>
</feature>
<feature type="transmembrane region" description="Helical" evidence="7">
    <location>
        <begin position="278"/>
        <end position="297"/>
    </location>
</feature>
<dbReference type="Proteomes" id="UP000217289">
    <property type="component" value="Chromosome"/>
</dbReference>
<feature type="region of interest" description="Disordered" evidence="6">
    <location>
        <begin position="332"/>
        <end position="351"/>
    </location>
</feature>
<comment type="subcellular location">
    <subcellularLocation>
        <location evidence="1">Membrane</location>
        <topology evidence="1">Multi-pass membrane protein</topology>
    </subcellularLocation>
</comment>
<dbReference type="KEGG" id="mbd:MEBOL_006736"/>
<dbReference type="EMBL" id="CP022163">
    <property type="protein sequence ID" value="ATB33245.1"/>
    <property type="molecule type" value="Genomic_DNA"/>
</dbReference>
<feature type="transmembrane region" description="Helical" evidence="7">
    <location>
        <begin position="130"/>
        <end position="151"/>
    </location>
</feature>
<accession>A0A250INC4</accession>
<keyword evidence="9" id="KW-1185">Reference proteome</keyword>
<dbReference type="Pfam" id="PF03741">
    <property type="entry name" value="TerC"/>
    <property type="match status" value="1"/>
</dbReference>
<feature type="transmembrane region" description="Helical" evidence="7">
    <location>
        <begin position="220"/>
        <end position="244"/>
    </location>
</feature>
<evidence type="ECO:0000256" key="5">
    <source>
        <dbReference type="ARBA" id="ARBA00023136"/>
    </source>
</evidence>
<keyword evidence="4 7" id="KW-1133">Transmembrane helix</keyword>
<feature type="transmembrane region" description="Helical" evidence="7">
    <location>
        <begin position="303"/>
        <end position="324"/>
    </location>
</feature>
<dbReference type="AlphaFoldDB" id="A0A250INC4"/>
<organism evidence="8 9">
    <name type="scientific">Melittangium boletus DSM 14713</name>
    <dbReference type="NCBI Taxonomy" id="1294270"/>
    <lineage>
        <taxon>Bacteria</taxon>
        <taxon>Pseudomonadati</taxon>
        <taxon>Myxococcota</taxon>
        <taxon>Myxococcia</taxon>
        <taxon>Myxococcales</taxon>
        <taxon>Cystobacterineae</taxon>
        <taxon>Archangiaceae</taxon>
        <taxon>Melittangium</taxon>
    </lineage>
</organism>
<gene>
    <name evidence="8" type="ORF">MEBOL_006736</name>
</gene>
<comment type="similarity">
    <text evidence="2">Belongs to the TerC family.</text>
</comment>